<organism evidence="8 9">
    <name type="scientific">Balneatrix alpica</name>
    <dbReference type="NCBI Taxonomy" id="75684"/>
    <lineage>
        <taxon>Bacteria</taxon>
        <taxon>Pseudomonadati</taxon>
        <taxon>Pseudomonadota</taxon>
        <taxon>Gammaproteobacteria</taxon>
        <taxon>Oceanospirillales</taxon>
        <taxon>Balneatrichaceae</taxon>
        <taxon>Balneatrix</taxon>
    </lineage>
</organism>
<sequence length="155" mass="15622">MLNKVLLSVFTASALLLSGCASTLTGDTYSRSEARRMQTVQFGTVTDTRLVKIEGNQSGLGAVPGAVVGGIAGSTIGGGRGQGIATVLGAVGGAIAGSAIEKQVTTAQGVSLTIRLDSGQHVSVVQEIGPNDRFQVGDRVQVLTGPDGSARANRI</sequence>
<proteinExistence type="predicted"/>
<feature type="domain" description="Glycine zipper 2TM" evidence="7">
    <location>
        <begin position="60"/>
        <end position="101"/>
    </location>
</feature>
<name>A0ABV5Z9G4_9GAMM</name>
<keyword evidence="2 6" id="KW-0732">Signal</keyword>
<dbReference type="PANTHER" id="PTHR35603">
    <property type="match status" value="1"/>
</dbReference>
<dbReference type="Pfam" id="PF05433">
    <property type="entry name" value="Rick_17kDa_Anti"/>
    <property type="match status" value="1"/>
</dbReference>
<dbReference type="Proteomes" id="UP001589628">
    <property type="component" value="Unassembled WGS sequence"/>
</dbReference>
<evidence type="ECO:0000256" key="1">
    <source>
        <dbReference type="ARBA" id="ARBA00004459"/>
    </source>
</evidence>
<evidence type="ECO:0000313" key="8">
    <source>
        <dbReference type="EMBL" id="MFB9885283.1"/>
    </source>
</evidence>
<feature type="signal peptide" evidence="6">
    <location>
        <begin position="1"/>
        <end position="23"/>
    </location>
</feature>
<evidence type="ECO:0000259" key="7">
    <source>
        <dbReference type="Pfam" id="PF05433"/>
    </source>
</evidence>
<accession>A0ABV5Z9G4</accession>
<feature type="chain" id="PRO_5046397785" evidence="6">
    <location>
        <begin position="24"/>
        <end position="155"/>
    </location>
</feature>
<dbReference type="InterPro" id="IPR051407">
    <property type="entry name" value="Bact_OM_lipoprot/Surf_antigen"/>
</dbReference>
<keyword evidence="9" id="KW-1185">Reference proteome</keyword>
<dbReference type="RefSeq" id="WP_027313132.1">
    <property type="nucleotide sequence ID" value="NZ_JAUESS010000009.1"/>
</dbReference>
<protein>
    <submittedName>
        <fullName evidence="8">Glycine zipper 2TM domain-containing protein</fullName>
    </submittedName>
</protein>
<evidence type="ECO:0000256" key="2">
    <source>
        <dbReference type="ARBA" id="ARBA00022729"/>
    </source>
</evidence>
<keyword evidence="5" id="KW-0449">Lipoprotein</keyword>
<dbReference type="PANTHER" id="PTHR35603:SF1">
    <property type="entry name" value="OUTER MEMBRANE LIPOPROTEIN SLYB"/>
    <property type="match status" value="1"/>
</dbReference>
<evidence type="ECO:0000313" key="9">
    <source>
        <dbReference type="Proteomes" id="UP001589628"/>
    </source>
</evidence>
<evidence type="ECO:0000256" key="3">
    <source>
        <dbReference type="ARBA" id="ARBA00023136"/>
    </source>
</evidence>
<comment type="caution">
    <text evidence="8">The sequence shown here is derived from an EMBL/GenBank/DDBJ whole genome shotgun (WGS) entry which is preliminary data.</text>
</comment>
<evidence type="ECO:0000256" key="5">
    <source>
        <dbReference type="ARBA" id="ARBA00023288"/>
    </source>
</evidence>
<dbReference type="EMBL" id="JBHLZN010000001">
    <property type="protein sequence ID" value="MFB9885283.1"/>
    <property type="molecule type" value="Genomic_DNA"/>
</dbReference>
<keyword evidence="3" id="KW-0472">Membrane</keyword>
<evidence type="ECO:0000256" key="4">
    <source>
        <dbReference type="ARBA" id="ARBA00023139"/>
    </source>
</evidence>
<comment type="subcellular location">
    <subcellularLocation>
        <location evidence="1">Cell outer membrane</location>
        <topology evidence="1">Lipid-anchor</topology>
    </subcellularLocation>
</comment>
<keyword evidence="4" id="KW-0564">Palmitate</keyword>
<gene>
    <name evidence="8" type="ORF">ACFFLH_02490</name>
</gene>
<dbReference type="InterPro" id="IPR008816">
    <property type="entry name" value="Gly_zipper_2TM_dom"/>
</dbReference>
<reference evidence="8 9" key="1">
    <citation type="submission" date="2024-09" db="EMBL/GenBank/DDBJ databases">
        <authorList>
            <person name="Sun Q."/>
            <person name="Mori K."/>
        </authorList>
    </citation>
    <scope>NUCLEOTIDE SEQUENCE [LARGE SCALE GENOMIC DNA]</scope>
    <source>
        <strain evidence="8 9">ATCC 51285</strain>
    </source>
</reference>
<evidence type="ECO:0000256" key="6">
    <source>
        <dbReference type="SAM" id="SignalP"/>
    </source>
</evidence>
<dbReference type="PROSITE" id="PS51257">
    <property type="entry name" value="PROKAR_LIPOPROTEIN"/>
    <property type="match status" value="1"/>
</dbReference>